<reference evidence="10" key="1">
    <citation type="submission" date="2021-08" db="EMBL/GenBank/DDBJ databases">
        <title>WGS assembly of Ceratopteris richardii.</title>
        <authorList>
            <person name="Marchant D.B."/>
            <person name="Chen G."/>
            <person name="Jenkins J."/>
            <person name="Shu S."/>
            <person name="Leebens-Mack J."/>
            <person name="Grimwood J."/>
            <person name="Schmutz J."/>
            <person name="Soltis P."/>
            <person name="Soltis D."/>
            <person name="Chen Z.-H."/>
        </authorList>
    </citation>
    <scope>NUCLEOTIDE SEQUENCE</scope>
    <source>
        <strain evidence="10">Whitten #5841</strain>
        <tissue evidence="10">Leaf</tissue>
    </source>
</reference>
<dbReference type="Pfam" id="PF00443">
    <property type="entry name" value="UCH"/>
    <property type="match status" value="1"/>
</dbReference>
<evidence type="ECO:0000256" key="2">
    <source>
        <dbReference type="ARBA" id="ARBA00009085"/>
    </source>
</evidence>
<feature type="domain" description="Ubiquitin-like" evidence="8">
    <location>
        <begin position="2"/>
        <end position="71"/>
    </location>
</feature>
<dbReference type="PROSITE" id="PS00972">
    <property type="entry name" value="USP_1"/>
    <property type="match status" value="1"/>
</dbReference>
<accession>A0A8T2QJ47</accession>
<dbReference type="Pfam" id="PF00240">
    <property type="entry name" value="ubiquitin"/>
    <property type="match status" value="1"/>
</dbReference>
<dbReference type="InterPro" id="IPR001394">
    <property type="entry name" value="Peptidase_C19_UCH"/>
</dbReference>
<evidence type="ECO:0000256" key="3">
    <source>
        <dbReference type="ARBA" id="ARBA00012759"/>
    </source>
</evidence>
<keyword evidence="6" id="KW-0378">Hydrolase</keyword>
<dbReference type="SUPFAM" id="SSF54236">
    <property type="entry name" value="Ubiquitin-like"/>
    <property type="match status" value="1"/>
</dbReference>
<dbReference type="FunFam" id="3.10.20.90:FF:000119">
    <property type="entry name" value="Ubiquitin carboxyl-terminal hydrolase 14"/>
    <property type="match status" value="1"/>
</dbReference>
<dbReference type="PROSITE" id="PS50053">
    <property type="entry name" value="UBIQUITIN_2"/>
    <property type="match status" value="1"/>
</dbReference>
<dbReference type="Proteomes" id="UP000825935">
    <property type="component" value="Chromosome 34"/>
</dbReference>
<dbReference type="EC" id="3.4.19.12" evidence="3"/>
<dbReference type="PROSITE" id="PS50235">
    <property type="entry name" value="USP_3"/>
    <property type="match status" value="1"/>
</dbReference>
<dbReference type="GO" id="GO:0070628">
    <property type="term" value="F:proteasome binding"/>
    <property type="evidence" value="ECO:0007669"/>
    <property type="project" value="TreeGrafter"/>
</dbReference>
<evidence type="ECO:0000259" key="8">
    <source>
        <dbReference type="PROSITE" id="PS50053"/>
    </source>
</evidence>
<dbReference type="CDD" id="cd16104">
    <property type="entry name" value="Ubl_USP14_like"/>
    <property type="match status" value="1"/>
</dbReference>
<organism evidence="10 11">
    <name type="scientific">Ceratopteris richardii</name>
    <name type="common">Triangle waterfern</name>
    <dbReference type="NCBI Taxonomy" id="49495"/>
    <lineage>
        <taxon>Eukaryota</taxon>
        <taxon>Viridiplantae</taxon>
        <taxon>Streptophyta</taxon>
        <taxon>Embryophyta</taxon>
        <taxon>Tracheophyta</taxon>
        <taxon>Polypodiopsida</taxon>
        <taxon>Polypodiidae</taxon>
        <taxon>Polypodiales</taxon>
        <taxon>Pteridineae</taxon>
        <taxon>Pteridaceae</taxon>
        <taxon>Parkerioideae</taxon>
        <taxon>Ceratopteris</taxon>
    </lineage>
</organism>
<dbReference type="Gene3D" id="3.90.70.10">
    <property type="entry name" value="Cysteine proteinases"/>
    <property type="match status" value="1"/>
</dbReference>
<gene>
    <name evidence="10" type="ORF">KP509_34G025000</name>
</gene>
<comment type="catalytic activity">
    <reaction evidence="1">
        <text>Thiol-dependent hydrolysis of ester, thioester, amide, peptide and isopeptide bonds formed by the C-terminal Gly of ubiquitin (a 76-residue protein attached to proteins as an intracellular targeting signal).</text>
        <dbReference type="EC" id="3.4.19.12"/>
    </reaction>
</comment>
<dbReference type="InterPro" id="IPR029071">
    <property type="entry name" value="Ubiquitin-like_domsf"/>
</dbReference>
<dbReference type="Gene3D" id="3.10.20.90">
    <property type="entry name" value="Phosphatidylinositol 3-kinase Catalytic Subunit, Chain A, domain 1"/>
    <property type="match status" value="1"/>
</dbReference>
<dbReference type="GO" id="GO:0004843">
    <property type="term" value="F:cysteine-type deubiquitinase activity"/>
    <property type="evidence" value="ECO:0007669"/>
    <property type="project" value="UniProtKB-EC"/>
</dbReference>
<comment type="similarity">
    <text evidence="2">Belongs to the peptidase C19 family.</text>
</comment>
<evidence type="ECO:0000256" key="6">
    <source>
        <dbReference type="ARBA" id="ARBA00022801"/>
    </source>
</evidence>
<name>A0A8T2QJ47_CERRI</name>
<dbReference type="InterPro" id="IPR019954">
    <property type="entry name" value="Ubiquitin_CS"/>
</dbReference>
<dbReference type="OrthoDB" id="333239at2759"/>
<keyword evidence="11" id="KW-1185">Reference proteome</keyword>
<dbReference type="EMBL" id="CM035439">
    <property type="protein sequence ID" value="KAH7283816.1"/>
    <property type="molecule type" value="Genomic_DNA"/>
</dbReference>
<dbReference type="GO" id="GO:0016579">
    <property type="term" value="P:protein deubiquitination"/>
    <property type="evidence" value="ECO:0007669"/>
    <property type="project" value="InterPro"/>
</dbReference>
<keyword evidence="4" id="KW-0645">Protease</keyword>
<evidence type="ECO:0000256" key="1">
    <source>
        <dbReference type="ARBA" id="ARBA00000707"/>
    </source>
</evidence>
<keyword evidence="5" id="KW-0833">Ubl conjugation pathway</keyword>
<dbReference type="PROSITE" id="PS00299">
    <property type="entry name" value="UBIQUITIN_1"/>
    <property type="match status" value="1"/>
</dbReference>
<evidence type="ECO:0000256" key="4">
    <source>
        <dbReference type="ARBA" id="ARBA00022670"/>
    </source>
</evidence>
<dbReference type="InterPro" id="IPR018200">
    <property type="entry name" value="USP_CS"/>
</dbReference>
<dbReference type="PANTHER" id="PTHR43982">
    <property type="entry name" value="UBIQUITIN CARBOXYL-TERMINAL HYDROLASE"/>
    <property type="match status" value="1"/>
</dbReference>
<dbReference type="GO" id="GO:0043161">
    <property type="term" value="P:proteasome-mediated ubiquitin-dependent protein catabolic process"/>
    <property type="evidence" value="ECO:0007669"/>
    <property type="project" value="InterPro"/>
</dbReference>
<comment type="caution">
    <text evidence="10">The sequence shown here is derived from an EMBL/GenBank/DDBJ whole genome shotgun (WGS) entry which is preliminary data.</text>
</comment>
<dbReference type="InterPro" id="IPR028889">
    <property type="entry name" value="USP"/>
</dbReference>
<dbReference type="SUPFAM" id="SSF54001">
    <property type="entry name" value="Cysteine proteinases"/>
    <property type="match status" value="1"/>
</dbReference>
<dbReference type="InterPro" id="IPR044635">
    <property type="entry name" value="UBP14-like"/>
</dbReference>
<dbReference type="InterPro" id="IPR038765">
    <property type="entry name" value="Papain-like_cys_pep_sf"/>
</dbReference>
<evidence type="ECO:0000256" key="7">
    <source>
        <dbReference type="ARBA" id="ARBA00022807"/>
    </source>
</evidence>
<evidence type="ECO:0000313" key="11">
    <source>
        <dbReference type="Proteomes" id="UP000825935"/>
    </source>
</evidence>
<dbReference type="AlphaFoldDB" id="A0A8T2QJ47"/>
<dbReference type="PANTHER" id="PTHR43982:SF1">
    <property type="entry name" value="UBIQUITIN CARBOXYL-TERMINAL HYDROLASE 14"/>
    <property type="match status" value="1"/>
</dbReference>
<evidence type="ECO:0000313" key="10">
    <source>
        <dbReference type="EMBL" id="KAH7283816.1"/>
    </source>
</evidence>
<dbReference type="SMART" id="SM00213">
    <property type="entry name" value="UBQ"/>
    <property type="match status" value="1"/>
</dbReference>
<feature type="domain" description="USP" evidence="9">
    <location>
        <begin position="105"/>
        <end position="160"/>
    </location>
</feature>
<proteinExistence type="inferred from homology"/>
<sequence>MLKVSVKWQKELFPSVEIDTSQPPYVFKCQLFDLTGVPPERQKIMIKGGILKDDGDWNKLGIKEGQRLLMMGSAGEIPQAPEKAPLFVEDLPEEDQEHASLGHTAGLLNLGNTCYMNSTVQCLHSIPELKSSLQKLIKEHASNVLYLDLDSTGIRRKTYF</sequence>
<keyword evidence="7" id="KW-0788">Thiol protease</keyword>
<dbReference type="InterPro" id="IPR000626">
    <property type="entry name" value="Ubiquitin-like_dom"/>
</dbReference>
<dbReference type="GO" id="GO:0061136">
    <property type="term" value="P:regulation of proteasomal protein catabolic process"/>
    <property type="evidence" value="ECO:0007669"/>
    <property type="project" value="TreeGrafter"/>
</dbReference>
<evidence type="ECO:0000259" key="9">
    <source>
        <dbReference type="PROSITE" id="PS50235"/>
    </source>
</evidence>
<evidence type="ECO:0000256" key="5">
    <source>
        <dbReference type="ARBA" id="ARBA00022786"/>
    </source>
</evidence>
<protein>
    <recommendedName>
        <fullName evidence="3">ubiquitinyl hydrolase 1</fullName>
        <ecNumber evidence="3">3.4.19.12</ecNumber>
    </recommendedName>
</protein>